<protein>
    <recommendedName>
        <fullName evidence="9">Mitochondrial pyruvate carrier</fullName>
    </recommendedName>
</protein>
<comment type="similarity">
    <text evidence="2 9">Belongs to the mitochondrial pyruvate carrier (MPC) (TC 2.A.105) family.</text>
</comment>
<dbReference type="EMBL" id="DF839725">
    <property type="protein sequence ID" value="GAT44434.1"/>
    <property type="molecule type" value="Genomic_DNA"/>
</dbReference>
<evidence type="ECO:0000256" key="8">
    <source>
        <dbReference type="ARBA" id="ARBA00023136"/>
    </source>
</evidence>
<comment type="subcellular location">
    <subcellularLocation>
        <location evidence="1 9">Mitochondrion inner membrane</location>
        <topology evidence="1 9">Multi-pass membrane protein</topology>
    </subcellularLocation>
</comment>
<reference evidence="10" key="1">
    <citation type="submission" date="2014-09" db="EMBL/GenBank/DDBJ databases">
        <title>Genome sequence of the luminous mushroom Mycena chlorophos for searching fungal bioluminescence genes.</title>
        <authorList>
            <person name="Tanaka Y."/>
            <person name="Kasuga D."/>
            <person name="Oba Y."/>
            <person name="Hase S."/>
            <person name="Sato K."/>
            <person name="Oba Y."/>
            <person name="Sakakibara Y."/>
        </authorList>
    </citation>
    <scope>NUCLEOTIDE SEQUENCE</scope>
</reference>
<evidence type="ECO:0000256" key="1">
    <source>
        <dbReference type="ARBA" id="ARBA00004448"/>
    </source>
</evidence>
<keyword evidence="6" id="KW-1133">Transmembrane helix</keyword>
<evidence type="ECO:0000256" key="5">
    <source>
        <dbReference type="ARBA" id="ARBA00022792"/>
    </source>
</evidence>
<evidence type="ECO:0000256" key="9">
    <source>
        <dbReference type="RuleBase" id="RU363100"/>
    </source>
</evidence>
<evidence type="ECO:0000313" key="10">
    <source>
        <dbReference type="EMBL" id="GAT44434.1"/>
    </source>
</evidence>
<evidence type="ECO:0000256" key="3">
    <source>
        <dbReference type="ARBA" id="ARBA00022448"/>
    </source>
</evidence>
<dbReference type="EMBL" id="DF839725">
    <property type="protein sequence ID" value="GAT44435.1"/>
    <property type="molecule type" value="Genomic_DNA"/>
</dbReference>
<accession>A0ABQ0KZU3</accession>
<name>A0ABQ0KZU3_MYCCL</name>
<keyword evidence="11" id="KW-1185">Reference proteome</keyword>
<evidence type="ECO:0000256" key="7">
    <source>
        <dbReference type="ARBA" id="ARBA00023128"/>
    </source>
</evidence>
<keyword evidence="7 9" id="KW-0496">Mitochondrion</keyword>
<evidence type="ECO:0000256" key="6">
    <source>
        <dbReference type="ARBA" id="ARBA00022989"/>
    </source>
</evidence>
<dbReference type="InterPro" id="IPR005336">
    <property type="entry name" value="MPC"/>
</dbReference>
<gene>
    <name evidence="10" type="ORF">MCHLO_02062</name>
</gene>
<keyword evidence="5 9" id="KW-0999">Mitochondrion inner membrane</keyword>
<dbReference type="Pfam" id="PF03650">
    <property type="entry name" value="MPC"/>
    <property type="match status" value="1"/>
</dbReference>
<proteinExistence type="inferred from homology"/>
<comment type="function">
    <text evidence="9">Mediates the uptake of pyruvate into mitochondria.</text>
</comment>
<keyword evidence="3 9" id="KW-0813">Transport</keyword>
<organism evidence="10 11">
    <name type="scientific">Mycena chlorophos</name>
    <name type="common">Agaric fungus</name>
    <name type="synonym">Agaricus chlorophos</name>
    <dbReference type="NCBI Taxonomy" id="658473"/>
    <lineage>
        <taxon>Eukaryota</taxon>
        <taxon>Fungi</taxon>
        <taxon>Dikarya</taxon>
        <taxon>Basidiomycota</taxon>
        <taxon>Agaricomycotina</taxon>
        <taxon>Agaricomycetes</taxon>
        <taxon>Agaricomycetidae</taxon>
        <taxon>Agaricales</taxon>
        <taxon>Marasmiineae</taxon>
        <taxon>Mycenaceae</taxon>
        <taxon>Mycena</taxon>
    </lineage>
</organism>
<keyword evidence="4" id="KW-0812">Transmembrane</keyword>
<evidence type="ECO:0000256" key="2">
    <source>
        <dbReference type="ARBA" id="ARBA00006416"/>
    </source>
</evidence>
<sequence length="109" mass="11898">MSGLVISHLKVLLNHPTGPKTDLFWIPVMKWTLVLAGLKDLTRPADSLSVNQNVALTATGLIWARWTFAIKPVSYGFGPLVHVFVGGTGLVQLARIANYRYNLPTTKAA</sequence>
<evidence type="ECO:0000313" key="11">
    <source>
        <dbReference type="Proteomes" id="UP000815677"/>
    </source>
</evidence>
<dbReference type="Proteomes" id="UP000815677">
    <property type="component" value="Unassembled WGS sequence"/>
</dbReference>
<evidence type="ECO:0000256" key="4">
    <source>
        <dbReference type="ARBA" id="ARBA00022692"/>
    </source>
</evidence>
<keyword evidence="8" id="KW-0472">Membrane</keyword>